<feature type="compositionally biased region" description="Basic and acidic residues" evidence="1">
    <location>
        <begin position="350"/>
        <end position="364"/>
    </location>
</feature>
<feature type="compositionally biased region" description="Polar residues" evidence="1">
    <location>
        <begin position="162"/>
        <end position="180"/>
    </location>
</feature>
<feature type="compositionally biased region" description="Basic and acidic residues" evidence="1">
    <location>
        <begin position="565"/>
        <end position="577"/>
    </location>
</feature>
<feature type="compositionally biased region" description="Polar residues" evidence="1">
    <location>
        <begin position="591"/>
        <end position="621"/>
    </location>
</feature>
<dbReference type="Proteomes" id="UP001562354">
    <property type="component" value="Unassembled WGS sequence"/>
</dbReference>
<feature type="compositionally biased region" description="Polar residues" evidence="1">
    <location>
        <begin position="292"/>
        <end position="303"/>
    </location>
</feature>
<dbReference type="RefSeq" id="XP_069199855.1">
    <property type="nucleotide sequence ID" value="XM_069346978.1"/>
</dbReference>
<feature type="compositionally biased region" description="Polar residues" evidence="1">
    <location>
        <begin position="547"/>
        <end position="562"/>
    </location>
</feature>
<feature type="compositionally biased region" description="Polar residues" evidence="1">
    <location>
        <begin position="252"/>
        <end position="272"/>
    </location>
</feature>
<feature type="region of interest" description="Disordered" evidence="1">
    <location>
        <begin position="161"/>
        <end position="272"/>
    </location>
</feature>
<proteinExistence type="predicted"/>
<evidence type="ECO:0000313" key="3">
    <source>
        <dbReference type="Proteomes" id="UP001562354"/>
    </source>
</evidence>
<organism evidence="2 3">
    <name type="scientific">Neodothiora populina</name>
    <dbReference type="NCBI Taxonomy" id="2781224"/>
    <lineage>
        <taxon>Eukaryota</taxon>
        <taxon>Fungi</taxon>
        <taxon>Dikarya</taxon>
        <taxon>Ascomycota</taxon>
        <taxon>Pezizomycotina</taxon>
        <taxon>Dothideomycetes</taxon>
        <taxon>Dothideomycetidae</taxon>
        <taxon>Dothideales</taxon>
        <taxon>Dothioraceae</taxon>
        <taxon>Neodothiora</taxon>
    </lineage>
</organism>
<gene>
    <name evidence="2" type="ORF">AAFC00_006946</name>
</gene>
<name>A0ABR3PCX5_9PEZI</name>
<feature type="region of interest" description="Disordered" evidence="1">
    <location>
        <begin position="1"/>
        <end position="124"/>
    </location>
</feature>
<protein>
    <submittedName>
        <fullName evidence="2">Uncharacterized protein</fullName>
    </submittedName>
</protein>
<feature type="region of interest" description="Disordered" evidence="1">
    <location>
        <begin position="785"/>
        <end position="930"/>
    </location>
</feature>
<feature type="compositionally biased region" description="Polar residues" evidence="1">
    <location>
        <begin position="14"/>
        <end position="33"/>
    </location>
</feature>
<dbReference type="GeneID" id="95980645"/>
<feature type="compositionally biased region" description="Polar residues" evidence="1">
    <location>
        <begin position="857"/>
        <end position="883"/>
    </location>
</feature>
<dbReference type="EMBL" id="JBFMKM010000010">
    <property type="protein sequence ID" value="KAL1303580.1"/>
    <property type="molecule type" value="Genomic_DNA"/>
</dbReference>
<accession>A0ABR3PCX5</accession>
<feature type="compositionally biased region" description="Polar residues" evidence="1">
    <location>
        <begin position="84"/>
        <end position="93"/>
    </location>
</feature>
<evidence type="ECO:0000313" key="2">
    <source>
        <dbReference type="EMBL" id="KAL1303580.1"/>
    </source>
</evidence>
<feature type="compositionally biased region" description="Basic residues" evidence="1">
    <location>
        <begin position="824"/>
        <end position="834"/>
    </location>
</feature>
<feature type="region of interest" description="Disordered" evidence="1">
    <location>
        <begin position="350"/>
        <end position="771"/>
    </location>
</feature>
<feature type="compositionally biased region" description="Basic and acidic residues" evidence="1">
    <location>
        <begin position="376"/>
        <end position="418"/>
    </location>
</feature>
<comment type="caution">
    <text evidence="2">The sequence shown here is derived from an EMBL/GenBank/DDBJ whole genome shotgun (WGS) entry which is preliminary data.</text>
</comment>
<feature type="compositionally biased region" description="Polar residues" evidence="1">
    <location>
        <begin position="629"/>
        <end position="643"/>
    </location>
</feature>
<sequence>MPLWPFGRKKRRTSSNTQAVGTTHVSNEKSTVSEPRRHMAAPTQSPPRPSGRRESMRKRKLAAGPDTGTGTGSGPGADDFPVTVTDTPRSFATRNVDETLPSIEATSTATPLTPNRESPVGRPVRQTSVQDITALPGIRQFESSPHLRPVKHHDFLIPYNLDSGSPRSTQEPYSSRTNGLGRSMHAVDSQRKPSHRHSEQLASREDYIRSLDSPLQISKRPAGMTNDLLRRDSKKARRTLSSKARPDDHRGSNVSLPISVPSSMSARSEQRGWQVSGINVLSPRPTVRLSLPSFSTQPNSNSETPRKESKRGRLPAIAQGSSRKDHRKIADLADELDSTDLRTLLERDARRKERKEVEQRDRLERKLRKRVASESQRTEEDRQGADVRDQEKRVEIEPKRNDEAEAERAREVERKLIERSVPTAIHPAFRQQGPEQDRDVAAGLLTPPPAEADMTHGRDVEGSPSRKGTYLKYPAQQDIPQNPFDDVESSAGPFADPGRQQSDDWSPLPTPLEEPVLDLAQTKQPSHEPLSPPRSPFANPIAAGSLSELSDLQTQRTPSISRAPQRPEQRRPSEGSPRRPSTWAAIFRRGPSTSRVSVDNAGRSTPSESSFANVSRESMSRQAIPAHLIQQTGRRSGVPTRTQSRFHEDLPDAPISPPDSRVQSPELTIAAANAAAARRGKRPTQRTESASPSVPADIPHTGRTDSPVVLDSLDSHEPELPLSQSLASVDSEGSWISGRPQRLSTRRLQRDSAGSGVSAARSTGDFTGSYERLPVPDHEFFASLTPDAVSRRTSAETHSTPDPAGRESLTEVVMPNDGTPMRHGTAHRRPTVVHSEPRHKSREGLVAEYAAGPLTAASRTSSEDSSNQSPVEQGTLQKATSVSYGHGFGHAKSMSAGSARLLNISRSGSRRTSHASGSPALQQSGFSDRS</sequence>
<feature type="region of interest" description="Disordered" evidence="1">
    <location>
        <begin position="289"/>
        <end position="331"/>
    </location>
</feature>
<keyword evidence="3" id="KW-1185">Reference proteome</keyword>
<feature type="compositionally biased region" description="Basic and acidic residues" evidence="1">
    <location>
        <begin position="188"/>
        <end position="209"/>
    </location>
</feature>
<feature type="compositionally biased region" description="Polar residues" evidence="1">
    <location>
        <begin position="104"/>
        <end position="116"/>
    </location>
</feature>
<reference evidence="2 3" key="1">
    <citation type="submission" date="2024-07" db="EMBL/GenBank/DDBJ databases">
        <title>Draft sequence of the Neodothiora populina.</title>
        <authorList>
            <person name="Drown D.D."/>
            <person name="Schuette U.S."/>
            <person name="Buechlein A.B."/>
            <person name="Rusch D.R."/>
            <person name="Winton L.W."/>
            <person name="Adams G.A."/>
        </authorList>
    </citation>
    <scope>NUCLEOTIDE SEQUENCE [LARGE SCALE GENOMIC DNA]</scope>
    <source>
        <strain evidence="2 3">CPC 39397</strain>
    </source>
</reference>
<feature type="compositionally biased region" description="Polar residues" evidence="1">
    <location>
        <begin position="914"/>
        <end position="930"/>
    </location>
</feature>
<feature type="compositionally biased region" description="Basic and acidic residues" evidence="1">
    <location>
        <begin position="835"/>
        <end position="845"/>
    </location>
</feature>
<evidence type="ECO:0000256" key="1">
    <source>
        <dbReference type="SAM" id="MobiDB-lite"/>
    </source>
</evidence>